<dbReference type="Pfam" id="PF16925">
    <property type="entry name" value="TetR_C_13"/>
    <property type="match status" value="1"/>
</dbReference>
<evidence type="ECO:0000313" key="6">
    <source>
        <dbReference type="EMBL" id="GIM73049.1"/>
    </source>
</evidence>
<dbReference type="RefSeq" id="WP_212998118.1">
    <property type="nucleotide sequence ID" value="NZ_BAAATW010000007.1"/>
</dbReference>
<dbReference type="Gene3D" id="1.10.357.10">
    <property type="entry name" value="Tetracycline Repressor, domain 2"/>
    <property type="match status" value="1"/>
</dbReference>
<dbReference type="GO" id="GO:0003677">
    <property type="term" value="F:DNA binding"/>
    <property type="evidence" value="ECO:0007669"/>
    <property type="project" value="UniProtKB-UniRule"/>
</dbReference>
<keyword evidence="2 4" id="KW-0238">DNA-binding</keyword>
<evidence type="ECO:0000256" key="1">
    <source>
        <dbReference type="ARBA" id="ARBA00023015"/>
    </source>
</evidence>
<protein>
    <submittedName>
        <fullName evidence="6">TetR family transcriptional regulator</fullName>
    </submittedName>
</protein>
<dbReference type="InterPro" id="IPR036271">
    <property type="entry name" value="Tet_transcr_reg_TetR-rel_C_sf"/>
</dbReference>
<dbReference type="PANTHER" id="PTHR47506">
    <property type="entry name" value="TRANSCRIPTIONAL REGULATORY PROTEIN"/>
    <property type="match status" value="1"/>
</dbReference>
<dbReference type="SUPFAM" id="SSF46689">
    <property type="entry name" value="Homeodomain-like"/>
    <property type="match status" value="1"/>
</dbReference>
<reference evidence="6" key="1">
    <citation type="submission" date="2021-03" db="EMBL/GenBank/DDBJ databases">
        <title>Whole genome shotgun sequence of Actinoplanes consettensis NBRC 14913.</title>
        <authorList>
            <person name="Komaki H."/>
            <person name="Tamura T."/>
        </authorList>
    </citation>
    <scope>NUCLEOTIDE SEQUENCE</scope>
    <source>
        <strain evidence="6">NBRC 14913</strain>
    </source>
</reference>
<dbReference type="Pfam" id="PF00440">
    <property type="entry name" value="TetR_N"/>
    <property type="match status" value="1"/>
</dbReference>
<gene>
    <name evidence="6" type="ORF">Aco04nite_33370</name>
</gene>
<evidence type="ECO:0000313" key="7">
    <source>
        <dbReference type="Proteomes" id="UP000680865"/>
    </source>
</evidence>
<dbReference type="SUPFAM" id="SSF48498">
    <property type="entry name" value="Tetracyclin repressor-like, C-terminal domain"/>
    <property type="match status" value="1"/>
</dbReference>
<evidence type="ECO:0000256" key="3">
    <source>
        <dbReference type="ARBA" id="ARBA00023163"/>
    </source>
</evidence>
<dbReference type="PRINTS" id="PR00455">
    <property type="entry name" value="HTHTETR"/>
</dbReference>
<organism evidence="6 7">
    <name type="scientific">Winogradskya consettensis</name>
    <dbReference type="NCBI Taxonomy" id="113560"/>
    <lineage>
        <taxon>Bacteria</taxon>
        <taxon>Bacillati</taxon>
        <taxon>Actinomycetota</taxon>
        <taxon>Actinomycetes</taxon>
        <taxon>Micromonosporales</taxon>
        <taxon>Micromonosporaceae</taxon>
        <taxon>Winogradskya</taxon>
    </lineage>
</organism>
<dbReference type="InterPro" id="IPR009057">
    <property type="entry name" value="Homeodomain-like_sf"/>
</dbReference>
<accession>A0A919SJU6</accession>
<feature type="domain" description="HTH tetR-type" evidence="5">
    <location>
        <begin position="1"/>
        <end position="61"/>
    </location>
</feature>
<dbReference type="PROSITE" id="PS50977">
    <property type="entry name" value="HTH_TETR_2"/>
    <property type="match status" value="1"/>
</dbReference>
<dbReference type="PANTHER" id="PTHR47506:SF3">
    <property type="entry name" value="HTH-TYPE TRANSCRIPTIONAL REGULATOR LMRA"/>
    <property type="match status" value="1"/>
</dbReference>
<evidence type="ECO:0000256" key="2">
    <source>
        <dbReference type="ARBA" id="ARBA00023125"/>
    </source>
</evidence>
<dbReference type="InterPro" id="IPR001647">
    <property type="entry name" value="HTH_TetR"/>
</dbReference>
<keyword evidence="3" id="KW-0804">Transcription</keyword>
<dbReference type="Proteomes" id="UP000680865">
    <property type="component" value="Unassembled WGS sequence"/>
</dbReference>
<dbReference type="EMBL" id="BOQP01000016">
    <property type="protein sequence ID" value="GIM73049.1"/>
    <property type="molecule type" value="Genomic_DNA"/>
</dbReference>
<comment type="caution">
    <text evidence="6">The sequence shown here is derived from an EMBL/GenBank/DDBJ whole genome shotgun (WGS) entry which is preliminary data.</text>
</comment>
<name>A0A919SJU6_9ACTN</name>
<evidence type="ECO:0000256" key="4">
    <source>
        <dbReference type="PROSITE-ProRule" id="PRU00335"/>
    </source>
</evidence>
<evidence type="ECO:0000259" key="5">
    <source>
        <dbReference type="PROSITE" id="PS50977"/>
    </source>
</evidence>
<proteinExistence type="predicted"/>
<keyword evidence="1" id="KW-0805">Transcription regulation</keyword>
<dbReference type="InterPro" id="IPR011075">
    <property type="entry name" value="TetR_C"/>
</dbReference>
<keyword evidence="7" id="KW-1185">Reference proteome</keyword>
<feature type="DNA-binding region" description="H-T-H motif" evidence="4">
    <location>
        <begin position="24"/>
        <end position="43"/>
    </location>
</feature>
<sequence>MDNRRRIIDSAKRLFWHHGYSTTSPKQVMADSGVGQGSFYHHFPTKPGLAQEVIAENGRDLVASVRAAMQGLPTGRDRLAAFLASAGDALGGCQIGGFAYDAGILAETDLREALGSAFTELAGLLTDVVREALDDGSLPPGLDPAKTAAALLAVVEGAFVVARATGRQASADEATAGALALLVAKG</sequence>
<dbReference type="AlphaFoldDB" id="A0A919SJU6"/>